<sequence>MGQSRARRVDMGSRLSSLIEAMQAGVLVEDERGRIAVINREMCGIFGFVEEPADLTNRPAADLIDRIAETTRLPDDFRGRLHELTTRREPMRGEEIVLLDGRILERDYLPIWEDHFYSGHLWVYRDITRRKRMEIRLQVHREALAMLARSAPLTQVLETLLRGTERVEPGMLGSIHLYDPGTECLRDPIAPSLPKAYNQAVAVVPIGPSAGSCGTAAWRRDRVVVTDIASDALWAADPERALGHGLHACWSQPIFGYRKGLLGTLAMYYREPRAPGIHEVDLIESAAQIAGIAIEGSRAQSELASARDRALAAARAKSEFL</sequence>
<dbReference type="Gene3D" id="3.30.450.40">
    <property type="match status" value="1"/>
</dbReference>
<comment type="caution">
    <text evidence="2">The sequence shown here is derived from an EMBL/GenBank/DDBJ whole genome shotgun (WGS) entry which is preliminary data.</text>
</comment>
<protein>
    <submittedName>
        <fullName evidence="2">GAF domain-containing protein</fullName>
    </submittedName>
</protein>
<name>A0A956RP52_UNCEI</name>
<dbReference type="InterPro" id="IPR035965">
    <property type="entry name" value="PAS-like_dom_sf"/>
</dbReference>
<dbReference type="AlphaFoldDB" id="A0A956RP52"/>
<dbReference type="SUPFAM" id="SSF55781">
    <property type="entry name" value="GAF domain-like"/>
    <property type="match status" value="1"/>
</dbReference>
<dbReference type="PROSITE" id="PS50112">
    <property type="entry name" value="PAS"/>
    <property type="match status" value="1"/>
</dbReference>
<proteinExistence type="predicted"/>
<dbReference type="SUPFAM" id="SSF55785">
    <property type="entry name" value="PYP-like sensor domain (PAS domain)"/>
    <property type="match status" value="1"/>
</dbReference>
<dbReference type="InterPro" id="IPR000014">
    <property type="entry name" value="PAS"/>
</dbReference>
<dbReference type="Proteomes" id="UP000697710">
    <property type="component" value="Unassembled WGS sequence"/>
</dbReference>
<gene>
    <name evidence="2" type="ORF">KC729_11225</name>
</gene>
<evidence type="ECO:0000313" key="2">
    <source>
        <dbReference type="EMBL" id="MCA9728246.1"/>
    </source>
</evidence>
<organism evidence="2 3">
    <name type="scientific">Eiseniibacteriota bacterium</name>
    <dbReference type="NCBI Taxonomy" id="2212470"/>
    <lineage>
        <taxon>Bacteria</taxon>
        <taxon>Candidatus Eiseniibacteriota</taxon>
    </lineage>
</organism>
<dbReference type="Pfam" id="PF00989">
    <property type="entry name" value="PAS"/>
    <property type="match status" value="1"/>
</dbReference>
<dbReference type="SMART" id="SM00091">
    <property type="entry name" value="PAS"/>
    <property type="match status" value="1"/>
</dbReference>
<dbReference type="GO" id="GO:0006355">
    <property type="term" value="P:regulation of DNA-templated transcription"/>
    <property type="evidence" value="ECO:0007669"/>
    <property type="project" value="InterPro"/>
</dbReference>
<dbReference type="Gene3D" id="3.30.450.20">
    <property type="entry name" value="PAS domain"/>
    <property type="match status" value="1"/>
</dbReference>
<dbReference type="Pfam" id="PF13185">
    <property type="entry name" value="GAF_2"/>
    <property type="match status" value="1"/>
</dbReference>
<feature type="domain" description="PAS" evidence="1">
    <location>
        <begin position="11"/>
        <end position="51"/>
    </location>
</feature>
<dbReference type="CDD" id="cd00130">
    <property type="entry name" value="PAS"/>
    <property type="match status" value="1"/>
</dbReference>
<reference evidence="2" key="1">
    <citation type="submission" date="2020-04" db="EMBL/GenBank/DDBJ databases">
        <authorList>
            <person name="Zhang T."/>
        </authorList>
    </citation>
    <scope>NUCLEOTIDE SEQUENCE</scope>
    <source>
        <strain evidence="2">HKST-UBA01</strain>
    </source>
</reference>
<dbReference type="InterPro" id="IPR013767">
    <property type="entry name" value="PAS_fold"/>
</dbReference>
<evidence type="ECO:0000313" key="3">
    <source>
        <dbReference type="Proteomes" id="UP000697710"/>
    </source>
</evidence>
<dbReference type="EMBL" id="JAGQHR010000333">
    <property type="protein sequence ID" value="MCA9728246.1"/>
    <property type="molecule type" value="Genomic_DNA"/>
</dbReference>
<reference evidence="2" key="2">
    <citation type="journal article" date="2021" name="Microbiome">
        <title>Successional dynamics and alternative stable states in a saline activated sludge microbial community over 9 years.</title>
        <authorList>
            <person name="Wang Y."/>
            <person name="Ye J."/>
            <person name="Ju F."/>
            <person name="Liu L."/>
            <person name="Boyd J.A."/>
            <person name="Deng Y."/>
            <person name="Parks D.H."/>
            <person name="Jiang X."/>
            <person name="Yin X."/>
            <person name="Woodcroft B.J."/>
            <person name="Tyson G.W."/>
            <person name="Hugenholtz P."/>
            <person name="Polz M.F."/>
            <person name="Zhang T."/>
        </authorList>
    </citation>
    <scope>NUCLEOTIDE SEQUENCE</scope>
    <source>
        <strain evidence="2">HKST-UBA01</strain>
    </source>
</reference>
<accession>A0A956RP52</accession>
<evidence type="ECO:0000259" key="1">
    <source>
        <dbReference type="PROSITE" id="PS50112"/>
    </source>
</evidence>
<dbReference type="InterPro" id="IPR029016">
    <property type="entry name" value="GAF-like_dom_sf"/>
</dbReference>
<feature type="non-terminal residue" evidence="2">
    <location>
        <position position="321"/>
    </location>
</feature>
<dbReference type="InterPro" id="IPR003018">
    <property type="entry name" value="GAF"/>
</dbReference>